<organism evidence="8 9">
    <name type="scientific">Multifurca ochricompacta</name>
    <dbReference type="NCBI Taxonomy" id="376703"/>
    <lineage>
        <taxon>Eukaryota</taxon>
        <taxon>Fungi</taxon>
        <taxon>Dikarya</taxon>
        <taxon>Basidiomycota</taxon>
        <taxon>Agaricomycotina</taxon>
        <taxon>Agaricomycetes</taxon>
        <taxon>Russulales</taxon>
        <taxon>Russulaceae</taxon>
        <taxon>Multifurca</taxon>
    </lineage>
</organism>
<dbReference type="GO" id="GO:0005741">
    <property type="term" value="C:mitochondrial outer membrane"/>
    <property type="evidence" value="ECO:0007669"/>
    <property type="project" value="UniProtKB-SubCell"/>
</dbReference>
<dbReference type="Proteomes" id="UP001203297">
    <property type="component" value="Unassembled WGS sequence"/>
</dbReference>
<keyword evidence="2 6" id="KW-0547">Nucleotide-binding</keyword>
<dbReference type="PROSITE" id="PS00674">
    <property type="entry name" value="AAA"/>
    <property type="match status" value="1"/>
</dbReference>
<comment type="similarity">
    <text evidence="6">Belongs to the AAA ATPase family.</text>
</comment>
<keyword evidence="3" id="KW-1000">Mitochondrion outer membrane</keyword>
<gene>
    <name evidence="8" type="ORF">B0F90DRAFT_1734907</name>
</gene>
<evidence type="ECO:0000313" key="9">
    <source>
        <dbReference type="Proteomes" id="UP001203297"/>
    </source>
</evidence>
<dbReference type="SUPFAM" id="SSF52540">
    <property type="entry name" value="P-loop containing nucleoside triphosphate hydrolases"/>
    <property type="match status" value="1"/>
</dbReference>
<name>A0AAD4QKY2_9AGAM</name>
<keyword evidence="9" id="KW-1185">Reference proteome</keyword>
<dbReference type="Gene3D" id="3.40.50.300">
    <property type="entry name" value="P-loop containing nucleotide triphosphate hydrolases"/>
    <property type="match status" value="1"/>
</dbReference>
<dbReference type="InterPro" id="IPR041569">
    <property type="entry name" value="AAA_lid_3"/>
</dbReference>
<dbReference type="PANTHER" id="PTHR45644">
    <property type="entry name" value="AAA ATPASE, PUTATIVE (AFU_ORTHOLOGUE AFUA_2G12920)-RELATED-RELATED"/>
    <property type="match status" value="1"/>
</dbReference>
<proteinExistence type="inferred from homology"/>
<evidence type="ECO:0000313" key="8">
    <source>
        <dbReference type="EMBL" id="KAI0298100.1"/>
    </source>
</evidence>
<keyword evidence="3" id="KW-0472">Membrane</keyword>
<dbReference type="GO" id="GO:0140567">
    <property type="term" value="F:membrane protein dislocase activity"/>
    <property type="evidence" value="ECO:0007669"/>
    <property type="project" value="UniProtKB-ARBA"/>
</dbReference>
<evidence type="ECO:0000256" key="3">
    <source>
        <dbReference type="ARBA" id="ARBA00022787"/>
    </source>
</evidence>
<dbReference type="Gene3D" id="1.10.8.60">
    <property type="match status" value="1"/>
</dbReference>
<sequence length="359" mass="39627">MAISTTTRKVILMVMAIFIASQAAAWYTVHWLINSHGYDVSKEVGEKPMEALKRLGHEKLKLNEYEKRIASEVIHPDDIDVQFSDIGGLEDIISSLQESVIIPLLYPGLFRSSSTLLTAPKGVLLYGPPGCGKTMLAKALAKESGATFINIAASVLTNKWFGESNKLVAGLFSLARKTQPSIIFIDEIDSFLRERSKGDHEVTAMMKAEFMTLWDGLLSGSDRILILGATNRIRDIDTAFLRRMPKQFPLSLPDAAQREKILSLMLKDVPLAPNFPMRALAECSKGRSGSDLKELCRNAAMLPVRELVRKAKGDVALLARSQEGIILRPLTIEDFIDPDGGSTLVNSELDYNDPIEPLD</sequence>
<dbReference type="InterPro" id="IPR003960">
    <property type="entry name" value="ATPase_AAA_CS"/>
</dbReference>
<dbReference type="FunFam" id="3.40.50.300:FF:000538">
    <property type="entry name" value="ATPase family AAA domain-containing protein 1"/>
    <property type="match status" value="1"/>
</dbReference>
<dbReference type="InterPro" id="IPR051701">
    <property type="entry name" value="Mito_OM_Translocase_MSP1"/>
</dbReference>
<evidence type="ECO:0000256" key="6">
    <source>
        <dbReference type="RuleBase" id="RU003651"/>
    </source>
</evidence>
<keyword evidence="4 6" id="KW-0067">ATP-binding</keyword>
<reference evidence="8" key="1">
    <citation type="journal article" date="2022" name="New Phytol.">
        <title>Evolutionary transition to the ectomycorrhizal habit in the genomes of a hyperdiverse lineage of mushroom-forming fungi.</title>
        <authorList>
            <person name="Looney B."/>
            <person name="Miyauchi S."/>
            <person name="Morin E."/>
            <person name="Drula E."/>
            <person name="Courty P.E."/>
            <person name="Kohler A."/>
            <person name="Kuo A."/>
            <person name="LaButti K."/>
            <person name="Pangilinan J."/>
            <person name="Lipzen A."/>
            <person name="Riley R."/>
            <person name="Andreopoulos W."/>
            <person name="He G."/>
            <person name="Johnson J."/>
            <person name="Nolan M."/>
            <person name="Tritt A."/>
            <person name="Barry K.W."/>
            <person name="Grigoriev I.V."/>
            <person name="Nagy L.G."/>
            <person name="Hibbett D."/>
            <person name="Henrissat B."/>
            <person name="Matheny P.B."/>
            <person name="Labbe J."/>
            <person name="Martin F.M."/>
        </authorList>
    </citation>
    <scope>NUCLEOTIDE SEQUENCE</scope>
    <source>
        <strain evidence="8">BPL690</strain>
    </source>
</reference>
<dbReference type="InterPro" id="IPR027417">
    <property type="entry name" value="P-loop_NTPase"/>
</dbReference>
<dbReference type="Pfam" id="PF17862">
    <property type="entry name" value="AAA_lid_3"/>
    <property type="match status" value="1"/>
</dbReference>
<accession>A0AAD4QKY2</accession>
<dbReference type="GO" id="GO:0005524">
    <property type="term" value="F:ATP binding"/>
    <property type="evidence" value="ECO:0007669"/>
    <property type="project" value="UniProtKB-KW"/>
</dbReference>
<evidence type="ECO:0000256" key="4">
    <source>
        <dbReference type="ARBA" id="ARBA00022840"/>
    </source>
</evidence>
<evidence type="ECO:0000256" key="2">
    <source>
        <dbReference type="ARBA" id="ARBA00022741"/>
    </source>
</evidence>
<dbReference type="SMART" id="SM00382">
    <property type="entry name" value="AAA"/>
    <property type="match status" value="1"/>
</dbReference>
<dbReference type="GO" id="GO:0016887">
    <property type="term" value="F:ATP hydrolysis activity"/>
    <property type="evidence" value="ECO:0007669"/>
    <property type="project" value="InterPro"/>
</dbReference>
<evidence type="ECO:0000259" key="7">
    <source>
        <dbReference type="SMART" id="SM00382"/>
    </source>
</evidence>
<dbReference type="EMBL" id="WTXG01000030">
    <property type="protein sequence ID" value="KAI0298100.1"/>
    <property type="molecule type" value="Genomic_DNA"/>
</dbReference>
<dbReference type="PANTHER" id="PTHR45644:SF3">
    <property type="entry name" value="FI08533P-RELATED"/>
    <property type="match status" value="1"/>
</dbReference>
<dbReference type="AlphaFoldDB" id="A0AAD4QKY2"/>
<evidence type="ECO:0000256" key="5">
    <source>
        <dbReference type="ARBA" id="ARBA00023128"/>
    </source>
</evidence>
<feature type="domain" description="AAA+ ATPase" evidence="7">
    <location>
        <begin position="119"/>
        <end position="254"/>
    </location>
</feature>
<keyword evidence="5" id="KW-0496">Mitochondrion</keyword>
<comment type="subcellular location">
    <subcellularLocation>
        <location evidence="1">Mitochondrion outer membrane</location>
        <topology evidence="1">Single-pass membrane protein</topology>
    </subcellularLocation>
</comment>
<protein>
    <submittedName>
        <fullName evidence="8">AAA-domain-containing protein</fullName>
    </submittedName>
</protein>
<comment type="caution">
    <text evidence="8">The sequence shown here is derived from an EMBL/GenBank/DDBJ whole genome shotgun (WGS) entry which is preliminary data.</text>
</comment>
<evidence type="ECO:0000256" key="1">
    <source>
        <dbReference type="ARBA" id="ARBA00004572"/>
    </source>
</evidence>
<dbReference type="InterPro" id="IPR003959">
    <property type="entry name" value="ATPase_AAA_core"/>
</dbReference>
<dbReference type="Pfam" id="PF00004">
    <property type="entry name" value="AAA"/>
    <property type="match status" value="1"/>
</dbReference>
<dbReference type="GO" id="GO:0140570">
    <property type="term" value="P:extraction of mislocalized protein from mitochondrial outer membrane"/>
    <property type="evidence" value="ECO:0007669"/>
    <property type="project" value="TreeGrafter"/>
</dbReference>
<dbReference type="InterPro" id="IPR003593">
    <property type="entry name" value="AAA+_ATPase"/>
</dbReference>